<feature type="domain" description="F-box" evidence="2">
    <location>
        <begin position="4"/>
        <end position="50"/>
    </location>
</feature>
<dbReference type="InterPro" id="IPR036047">
    <property type="entry name" value="F-box-like_dom_sf"/>
</dbReference>
<evidence type="ECO:0000313" key="4">
    <source>
        <dbReference type="Proteomes" id="UP001498476"/>
    </source>
</evidence>
<dbReference type="EMBL" id="JAZAVJ010000116">
    <property type="protein sequence ID" value="KAK7413903.1"/>
    <property type="molecule type" value="Genomic_DNA"/>
</dbReference>
<dbReference type="SUPFAM" id="SSF81383">
    <property type="entry name" value="F-box domain"/>
    <property type="match status" value="1"/>
</dbReference>
<accession>A0ABR1GYJ2</accession>
<dbReference type="InterPro" id="IPR001810">
    <property type="entry name" value="F-box_dom"/>
</dbReference>
<evidence type="ECO:0000256" key="1">
    <source>
        <dbReference type="SAM" id="MobiDB-lite"/>
    </source>
</evidence>
<feature type="compositionally biased region" description="Polar residues" evidence="1">
    <location>
        <begin position="594"/>
        <end position="605"/>
    </location>
</feature>
<organism evidence="3 4">
    <name type="scientific">Neonectria punicea</name>
    <dbReference type="NCBI Taxonomy" id="979145"/>
    <lineage>
        <taxon>Eukaryota</taxon>
        <taxon>Fungi</taxon>
        <taxon>Dikarya</taxon>
        <taxon>Ascomycota</taxon>
        <taxon>Pezizomycotina</taxon>
        <taxon>Sordariomycetes</taxon>
        <taxon>Hypocreomycetidae</taxon>
        <taxon>Hypocreales</taxon>
        <taxon>Nectriaceae</taxon>
        <taxon>Neonectria</taxon>
    </lineage>
</organism>
<gene>
    <name evidence="3" type="ORF">QQX98_007244</name>
</gene>
<sequence length="636" mass="70825">MARPPSLGSLPDDLLLDIVEHLDTARDVAHLAASTRRSHAVVQQDGWRTFVKTRFPSLDVAVGPRAKWDAVARRATYLDRCWDRRGFWVNVLHEKKPQQTGRYQRVPRTQSVSFHAVLDAGLSPHSEDEVVAAGVGENLLVRVKPPQHGKRPDGWHKLMGKTHGYSAGTGDVTAVSVMERRGLPVVAVGRANGDIQILSAEDDFETSLQDLTLGDAHEVDRVSDPMRTSPGQLAVSWTEWQPETNLLASCKGSLLALHDLNHDALNPAAHHDFSQTGAADEPSLLRGVKFMGKDVMACALGGSREPLRWGKITPTGLQFFNASSNLHVLDEAATLTDIRIGEKTTVRAIEPVRGGGSESLLLSAWDDGTYRHVSTPPPNNDLLMDIRTPSPHDAIYRDRFQPYEAGSSLLVYGTERFVAGSNTAPDIRLFDFRYPKAYHHTSALPCSANWPFPSQRDEFKVWNQKWPSQWRSARCNHQNGTQCPFHGQSRWDFWRPDATIHVGSPSYDRVYCLAKASDLSDTIYCGVRGAVLEMNMHLTEDMASAQTERTTPAGWRMGRPGGKISLIETGTSLFQAEQWAFESRGVPELIMQQPKPQSHASTHEQAQWHRRDSAFHRPQDFDQASLPLRVGWGDDD</sequence>
<name>A0ABR1GYJ2_9HYPO</name>
<dbReference type="PROSITE" id="PS50181">
    <property type="entry name" value="FBOX"/>
    <property type="match status" value="1"/>
</dbReference>
<keyword evidence="4" id="KW-1185">Reference proteome</keyword>
<dbReference type="Proteomes" id="UP001498476">
    <property type="component" value="Unassembled WGS sequence"/>
</dbReference>
<reference evidence="3 4" key="1">
    <citation type="journal article" date="2025" name="Microbiol. Resour. Announc.">
        <title>Draft genome sequences for Neonectria magnoliae and Neonectria punicea, canker pathogens of Liriodendron tulipifera and Acer saccharum in West Virginia.</title>
        <authorList>
            <person name="Petronek H.M."/>
            <person name="Kasson M.T."/>
            <person name="Metheny A.M."/>
            <person name="Stauder C.M."/>
            <person name="Lovett B."/>
            <person name="Lynch S.C."/>
            <person name="Garnas J.R."/>
            <person name="Kasson L.R."/>
            <person name="Stajich J.E."/>
        </authorList>
    </citation>
    <scope>NUCLEOTIDE SEQUENCE [LARGE SCALE GENOMIC DNA]</scope>
    <source>
        <strain evidence="3 4">NRRL 64653</strain>
    </source>
</reference>
<feature type="region of interest" description="Disordered" evidence="1">
    <location>
        <begin position="591"/>
        <end position="610"/>
    </location>
</feature>
<proteinExistence type="predicted"/>
<evidence type="ECO:0000313" key="3">
    <source>
        <dbReference type="EMBL" id="KAK7413903.1"/>
    </source>
</evidence>
<evidence type="ECO:0000259" key="2">
    <source>
        <dbReference type="PROSITE" id="PS50181"/>
    </source>
</evidence>
<comment type="caution">
    <text evidence="3">The sequence shown here is derived from an EMBL/GenBank/DDBJ whole genome shotgun (WGS) entry which is preliminary data.</text>
</comment>
<protein>
    <recommendedName>
        <fullName evidence="2">F-box domain-containing protein</fullName>
    </recommendedName>
</protein>